<evidence type="ECO:0000256" key="10">
    <source>
        <dbReference type="ARBA" id="ARBA00043193"/>
    </source>
</evidence>
<feature type="binding site" evidence="12">
    <location>
        <position position="41"/>
    </location>
    <ligand>
        <name>Mg(2+)</name>
        <dbReference type="ChEBI" id="CHEBI:18420"/>
        <label>1</label>
    </ligand>
</feature>
<keyword evidence="3" id="KW-0378">Hydrolase</keyword>
<evidence type="ECO:0000256" key="5">
    <source>
        <dbReference type="ARBA" id="ARBA00042398"/>
    </source>
</evidence>
<organism evidence="14 15">
    <name type="scientific">Edaphochlamys debaryana</name>
    <dbReference type="NCBI Taxonomy" id="47281"/>
    <lineage>
        <taxon>Eukaryota</taxon>
        <taxon>Viridiplantae</taxon>
        <taxon>Chlorophyta</taxon>
        <taxon>core chlorophytes</taxon>
        <taxon>Chlorophyceae</taxon>
        <taxon>CS clade</taxon>
        <taxon>Chlamydomonadales</taxon>
        <taxon>Chlamydomonadales incertae sedis</taxon>
        <taxon>Edaphochlamys</taxon>
    </lineage>
</organism>
<evidence type="ECO:0000256" key="4">
    <source>
        <dbReference type="ARBA" id="ARBA00041057"/>
    </source>
</evidence>
<feature type="binding site" evidence="12">
    <location>
        <position position="312"/>
    </location>
    <ligand>
        <name>Mg(2+)</name>
        <dbReference type="ChEBI" id="CHEBI:18420"/>
        <label>1</label>
    </ligand>
</feature>
<dbReference type="AlphaFoldDB" id="A0A836C4L5"/>
<reference evidence="14" key="1">
    <citation type="journal article" date="2020" name="bioRxiv">
        <title>Comparative genomics of Chlamydomonas.</title>
        <authorList>
            <person name="Craig R.J."/>
            <person name="Hasan A.R."/>
            <person name="Ness R.W."/>
            <person name="Keightley P.D."/>
        </authorList>
    </citation>
    <scope>NUCLEOTIDE SEQUENCE</scope>
    <source>
        <strain evidence="14">CCAP 11/70</strain>
    </source>
</reference>
<feature type="binding site" evidence="12">
    <location>
        <position position="315"/>
    </location>
    <ligand>
        <name>Mg(2+)</name>
        <dbReference type="ChEBI" id="CHEBI:18420"/>
        <label>1</label>
    </ligand>
</feature>
<dbReference type="InterPro" id="IPR005502">
    <property type="entry name" value="Ribosyl_crysJ1"/>
</dbReference>
<comment type="caution">
    <text evidence="14">The sequence shown here is derived from an EMBL/GenBank/DDBJ whole genome shotgun (WGS) entry which is preliminary data.</text>
</comment>
<dbReference type="OrthoDB" id="410104at2759"/>
<dbReference type="GO" id="GO:0004649">
    <property type="term" value="F:poly(ADP-ribose) glycohydrolase activity"/>
    <property type="evidence" value="ECO:0007669"/>
    <property type="project" value="UniProtKB-EC"/>
</dbReference>
<dbReference type="InterPro" id="IPR050792">
    <property type="entry name" value="ADP-ribosylglycohydrolase"/>
</dbReference>
<evidence type="ECO:0000256" key="7">
    <source>
        <dbReference type="ARBA" id="ARBA00042722"/>
    </source>
</evidence>
<dbReference type="Proteomes" id="UP000612055">
    <property type="component" value="Unassembled WGS sequence"/>
</dbReference>
<dbReference type="EC" id="3.2.1.143" evidence="2"/>
<evidence type="ECO:0000256" key="9">
    <source>
        <dbReference type="ARBA" id="ARBA00043187"/>
    </source>
</evidence>
<evidence type="ECO:0000256" key="8">
    <source>
        <dbReference type="ARBA" id="ARBA00042850"/>
    </source>
</evidence>
<keyword evidence="12" id="KW-0479">Metal-binding</keyword>
<comment type="cofactor">
    <cofactor evidence="12">
        <name>Mg(2+)</name>
        <dbReference type="ChEBI" id="CHEBI:18420"/>
    </cofactor>
    <text evidence="12">Binds 2 magnesium ions per subunit.</text>
</comment>
<evidence type="ECO:0000256" key="12">
    <source>
        <dbReference type="PIRSR" id="PIRSR605502-1"/>
    </source>
</evidence>
<evidence type="ECO:0000256" key="3">
    <source>
        <dbReference type="ARBA" id="ARBA00022801"/>
    </source>
</evidence>
<dbReference type="SUPFAM" id="SSF101478">
    <property type="entry name" value="ADP-ribosylglycohydrolase"/>
    <property type="match status" value="1"/>
</dbReference>
<keyword evidence="12" id="KW-0460">Magnesium</keyword>
<evidence type="ECO:0000256" key="6">
    <source>
        <dbReference type="ARBA" id="ARBA00042471"/>
    </source>
</evidence>
<dbReference type="EMBL" id="JAEHOE010000004">
    <property type="protein sequence ID" value="KAG2500291.1"/>
    <property type="molecule type" value="Genomic_DNA"/>
</dbReference>
<sequence length="366" mass="37755">MCGDVLGAAVEGWEPQRLAVAFPQGLSRFQQTDRGFGCYTDDSQMAIALARCLVDSGGRCYAVAAARAYATEFELHRGYGGTAYKVLQELRREGADPERVATIGSKHIPGGSFGNGGAMRIAPLGLVYRHAPPSVVREAVAEALRCTHVHPTAVDGALVVALAVGYLSTRQPGPGPVAVPAPSDLEAAGGLGGNAAQGSGQGQGGEGVATAAGLLEHLLAHAELLQTPGMRAKLETLRQALSSATTLKAASQPWSAYLPSPGWAAEMALHNALAEPFQIRADDAAAVALQALCCHWACPEDAIVAAVHFGGDTDTIAAITGAMAGALHGTRWLPQAWVSNLENGKAGRDEVLQLAAKLAELDTTTA</sequence>
<proteinExistence type="inferred from homology"/>
<evidence type="ECO:0000256" key="13">
    <source>
        <dbReference type="SAM" id="MobiDB-lite"/>
    </source>
</evidence>
<protein>
    <recommendedName>
        <fullName evidence="4">ADP-ribosylhydrolase ARH3</fullName>
        <ecNumber evidence="2">3.2.1.143</ecNumber>
    </recommendedName>
    <alternativeName>
        <fullName evidence="5">ADP-ribose glycohydrolase ARH3</fullName>
    </alternativeName>
    <alternativeName>
        <fullName evidence="6">ADP-ribosylhydrolase 3</fullName>
    </alternativeName>
    <alternativeName>
        <fullName evidence="9">O-acetyl-ADP-ribose deacetylase ARH3</fullName>
    </alternativeName>
    <alternativeName>
        <fullName evidence="10">Poly(ADP-ribose) glycohydrolase ARH3</fullName>
    </alternativeName>
    <alternativeName>
        <fullName evidence="8">[Protein ADP-ribosylarginine] hydrolase-like protein 2</fullName>
    </alternativeName>
    <alternativeName>
        <fullName evidence="7">[Protein ADP-ribosylserine] hydrolase</fullName>
    </alternativeName>
</protein>
<comment type="similarity">
    <text evidence="1">Belongs to the ADP-ribosylglycohydrolase family.</text>
</comment>
<keyword evidence="15" id="KW-1185">Reference proteome</keyword>
<comment type="catalytic activity">
    <reaction evidence="11">
        <text>alpha-NAD(+) + H2O = ADP-D-ribose + nicotinamide + H(+)</text>
        <dbReference type="Rhea" id="RHEA:68792"/>
        <dbReference type="ChEBI" id="CHEBI:15377"/>
        <dbReference type="ChEBI" id="CHEBI:15378"/>
        <dbReference type="ChEBI" id="CHEBI:17154"/>
        <dbReference type="ChEBI" id="CHEBI:57967"/>
        <dbReference type="ChEBI" id="CHEBI:77017"/>
    </reaction>
</comment>
<feature type="compositionally biased region" description="Gly residues" evidence="13">
    <location>
        <begin position="189"/>
        <end position="203"/>
    </location>
</feature>
<evidence type="ECO:0000313" key="15">
    <source>
        <dbReference type="Proteomes" id="UP000612055"/>
    </source>
</evidence>
<gene>
    <name evidence="14" type="ORF">HYH03_001869</name>
</gene>
<dbReference type="GO" id="GO:0046872">
    <property type="term" value="F:metal ion binding"/>
    <property type="evidence" value="ECO:0007669"/>
    <property type="project" value="UniProtKB-KW"/>
</dbReference>
<dbReference type="Pfam" id="PF03747">
    <property type="entry name" value="ADP_ribosyl_GH"/>
    <property type="match status" value="1"/>
</dbReference>
<dbReference type="InterPro" id="IPR036705">
    <property type="entry name" value="Ribosyl_crysJ1_sf"/>
</dbReference>
<evidence type="ECO:0000256" key="1">
    <source>
        <dbReference type="ARBA" id="ARBA00010702"/>
    </source>
</evidence>
<evidence type="ECO:0000313" key="14">
    <source>
        <dbReference type="EMBL" id="KAG2500291.1"/>
    </source>
</evidence>
<dbReference type="Gene3D" id="1.10.4080.10">
    <property type="entry name" value="ADP-ribosylation/Crystallin J1"/>
    <property type="match status" value="1"/>
</dbReference>
<feature type="binding site" evidence="12">
    <location>
        <position position="42"/>
    </location>
    <ligand>
        <name>Mg(2+)</name>
        <dbReference type="ChEBI" id="CHEBI:18420"/>
        <label>1</label>
    </ligand>
</feature>
<feature type="binding site" evidence="12">
    <location>
        <position position="314"/>
    </location>
    <ligand>
        <name>Mg(2+)</name>
        <dbReference type="ChEBI" id="CHEBI:18420"/>
        <label>1</label>
    </ligand>
</feature>
<evidence type="ECO:0000256" key="2">
    <source>
        <dbReference type="ARBA" id="ARBA00012255"/>
    </source>
</evidence>
<dbReference type="PANTHER" id="PTHR16222">
    <property type="entry name" value="ADP-RIBOSYLGLYCOHYDROLASE"/>
    <property type="match status" value="1"/>
</dbReference>
<name>A0A836C4L5_9CHLO</name>
<evidence type="ECO:0000256" key="11">
    <source>
        <dbReference type="ARBA" id="ARBA00049015"/>
    </source>
</evidence>
<accession>A0A836C4L5</accession>
<feature type="region of interest" description="Disordered" evidence="13">
    <location>
        <begin position="175"/>
        <end position="203"/>
    </location>
</feature>
<feature type="binding site" evidence="12">
    <location>
        <position position="40"/>
    </location>
    <ligand>
        <name>Mg(2+)</name>
        <dbReference type="ChEBI" id="CHEBI:18420"/>
        <label>1</label>
    </ligand>
</feature>
<dbReference type="PANTHER" id="PTHR16222:SF24">
    <property type="entry name" value="ADP-RIBOSYLHYDROLASE ARH3"/>
    <property type="match status" value="1"/>
</dbReference>